<sequence>MIPFNDPQPIGKENDYILMATNSGKLSGDGPFTERCKLFIENNFNANHALLTTSCTHALEMAVLLLDIRPGDEIIVPSYTFTSTVNAFILQGGIPIFVDIRKDTLNIDESKIEEKVTSRTKAIFVMHYAGVACEMDRIIEIAHRNNLYVVEDAAQALTAKYKDQYLGTIGDLGTYSFHETKNYFCGEGGALVINNEKFIKRAEIIREKGTNRTSFLKKEVDKYSWVDIGSSYLLSEILAAFLYGQLEMWKEINKNRKRIFEIYYNGLEHLQRRKMLRLPTIPKNCTPNYHMFYIIFNTEVERNQIMTYLRQHGITAVTHYTPLHLSQMGQRWSADTEQLLITKQTSNTLLRLPMYYSLSASQQEYIIQVICNIANVFTTNSTLAGRIL</sequence>
<keyword evidence="1" id="KW-0663">Pyridoxal phosphate</keyword>
<dbReference type="PIRSF" id="PIRSF000390">
    <property type="entry name" value="PLP_StrS"/>
    <property type="match status" value="1"/>
</dbReference>
<dbReference type="InterPro" id="IPR012749">
    <property type="entry name" value="WecE-like"/>
</dbReference>
<proteinExistence type="inferred from homology"/>
<dbReference type="CDD" id="cd00616">
    <property type="entry name" value="AHBA_syn"/>
    <property type="match status" value="1"/>
</dbReference>
<comment type="caution">
    <text evidence="2">The sequence shown here is derived from an EMBL/GenBank/DDBJ whole genome shotgun (WGS) entry which is preliminary data.</text>
</comment>
<keyword evidence="2" id="KW-0808">Transferase</keyword>
<name>A0ABU6FXR7_9BACL</name>
<keyword evidence="3" id="KW-1185">Reference proteome</keyword>
<dbReference type="NCBIfam" id="NF008687">
    <property type="entry name" value="PRK11706.1"/>
    <property type="match status" value="1"/>
</dbReference>
<dbReference type="Proteomes" id="UP001338137">
    <property type="component" value="Unassembled WGS sequence"/>
</dbReference>
<evidence type="ECO:0000313" key="2">
    <source>
        <dbReference type="EMBL" id="MEC0226701.1"/>
    </source>
</evidence>
<gene>
    <name evidence="2" type="primary">rffA</name>
    <name evidence="2" type="synonym">fcnA</name>
    <name evidence="2" type="synonym">wecE</name>
    <name evidence="2" type="ORF">P4I72_06175</name>
</gene>
<dbReference type="PANTHER" id="PTHR30244">
    <property type="entry name" value="TRANSAMINASE"/>
    <property type="match status" value="1"/>
</dbReference>
<dbReference type="EC" id="2.6.1.59" evidence="2"/>
<dbReference type="InterPro" id="IPR015424">
    <property type="entry name" value="PyrdxlP-dep_Trfase"/>
</dbReference>
<dbReference type="NCBIfam" id="TIGR02379">
    <property type="entry name" value="ECA_wecE"/>
    <property type="match status" value="1"/>
</dbReference>
<accession>A0ABU6FXR7</accession>
<dbReference type="GO" id="GO:0019180">
    <property type="term" value="F:dTDP-4-amino-4,6-dideoxygalactose transaminase activity"/>
    <property type="evidence" value="ECO:0007669"/>
    <property type="project" value="UniProtKB-EC"/>
</dbReference>
<dbReference type="InterPro" id="IPR000653">
    <property type="entry name" value="DegT/StrS_aminotransferase"/>
</dbReference>
<organism evidence="2 3">
    <name type="scientific">Paenibacillus alba</name>
    <dbReference type="NCBI Taxonomy" id="1197127"/>
    <lineage>
        <taxon>Bacteria</taxon>
        <taxon>Bacillati</taxon>
        <taxon>Bacillota</taxon>
        <taxon>Bacilli</taxon>
        <taxon>Bacillales</taxon>
        <taxon>Paenibacillaceae</taxon>
        <taxon>Paenibacillus</taxon>
    </lineage>
</organism>
<comment type="similarity">
    <text evidence="1">Belongs to the DegT/DnrJ/EryC1 family.</text>
</comment>
<dbReference type="EMBL" id="JARLKY010000012">
    <property type="protein sequence ID" value="MEC0226701.1"/>
    <property type="molecule type" value="Genomic_DNA"/>
</dbReference>
<dbReference type="Pfam" id="PF01041">
    <property type="entry name" value="DegT_DnrJ_EryC1"/>
    <property type="match status" value="1"/>
</dbReference>
<dbReference type="Gene3D" id="3.40.640.10">
    <property type="entry name" value="Type I PLP-dependent aspartate aminotransferase-like (Major domain)"/>
    <property type="match status" value="1"/>
</dbReference>
<evidence type="ECO:0000256" key="1">
    <source>
        <dbReference type="RuleBase" id="RU004508"/>
    </source>
</evidence>
<protein>
    <submittedName>
        <fullName evidence="2">dTDP-4-amino-4,6-dideoxygalactose transaminase</fullName>
        <ecNumber evidence="2">2.6.1.59</ecNumber>
    </submittedName>
</protein>
<dbReference type="InterPro" id="IPR015421">
    <property type="entry name" value="PyrdxlP-dep_Trfase_major"/>
</dbReference>
<reference evidence="2 3" key="1">
    <citation type="submission" date="2023-03" db="EMBL/GenBank/DDBJ databases">
        <title>Bacillus Genome Sequencing.</title>
        <authorList>
            <person name="Dunlap C."/>
        </authorList>
    </citation>
    <scope>NUCLEOTIDE SEQUENCE [LARGE SCALE GENOMIC DNA]</scope>
    <source>
        <strain evidence="2 3">BD-533</strain>
    </source>
</reference>
<dbReference type="SUPFAM" id="SSF53383">
    <property type="entry name" value="PLP-dependent transferases"/>
    <property type="match status" value="1"/>
</dbReference>
<evidence type="ECO:0000313" key="3">
    <source>
        <dbReference type="Proteomes" id="UP001338137"/>
    </source>
</evidence>
<dbReference type="PANTHER" id="PTHR30244:SF34">
    <property type="entry name" value="DTDP-4-AMINO-4,6-DIDEOXYGALACTOSE TRANSAMINASE"/>
    <property type="match status" value="1"/>
</dbReference>
<keyword evidence="2" id="KW-0032">Aminotransferase</keyword>